<dbReference type="AlphaFoldDB" id="A0A6G1J428"/>
<proteinExistence type="predicted"/>
<accession>A0A6G1J428</accession>
<gene>
    <name evidence="2" type="ORF">K458DRAFT_388163</name>
</gene>
<evidence type="ECO:0000313" key="2">
    <source>
        <dbReference type="EMBL" id="KAF2685272.1"/>
    </source>
</evidence>
<evidence type="ECO:0000256" key="1">
    <source>
        <dbReference type="SAM" id="SignalP"/>
    </source>
</evidence>
<keyword evidence="3" id="KW-1185">Reference proteome</keyword>
<organism evidence="2 3">
    <name type="scientific">Lentithecium fluviatile CBS 122367</name>
    <dbReference type="NCBI Taxonomy" id="1168545"/>
    <lineage>
        <taxon>Eukaryota</taxon>
        <taxon>Fungi</taxon>
        <taxon>Dikarya</taxon>
        <taxon>Ascomycota</taxon>
        <taxon>Pezizomycotina</taxon>
        <taxon>Dothideomycetes</taxon>
        <taxon>Pleosporomycetidae</taxon>
        <taxon>Pleosporales</taxon>
        <taxon>Massarineae</taxon>
        <taxon>Lentitheciaceae</taxon>
        <taxon>Lentithecium</taxon>
    </lineage>
</organism>
<feature type="signal peptide" evidence="1">
    <location>
        <begin position="1"/>
        <end position="23"/>
    </location>
</feature>
<feature type="chain" id="PRO_5026233340" description="Zincin" evidence="1">
    <location>
        <begin position="24"/>
        <end position="386"/>
    </location>
</feature>
<sequence>MTKIAQVIILFLAVGPFPIGVKAVPQDNQDNALKPYWNVHSDGIDVGGCDAHEENLRTAWEEACKFSRQALSDVQFMEQNHNNGDGPNAQQQPNERKRWDRVYPTLLALFGSPFDSQKNLLTGDRAVFDKVRRFFAEMQLKCSVREPFGAKPYLYCDDKQFRFIRDEEPDPEDPDSKIEENYPTCKKYGGIWYSDQNPDFEHYVQRAPPLDDEDRIYCRGETRAMTRMEPPKIMWWCPAGLKDTPSIDAVRSRIRMVRTPPALATMLIRTHRITKLDNIAGDFDINDMPTTWIHEMGHLLFRQRDHQTYDSNGNLKTLRQDVWDSNTRRFVESQKPAETFNFKEATRLAKFNPRAAIESPENFAQFAKAMYLSDWDWHLGYAQPPP</sequence>
<protein>
    <recommendedName>
        <fullName evidence="4">Zincin</fullName>
    </recommendedName>
</protein>
<dbReference type="OrthoDB" id="3778039at2759"/>
<evidence type="ECO:0000313" key="3">
    <source>
        <dbReference type="Proteomes" id="UP000799291"/>
    </source>
</evidence>
<reference evidence="2" key="1">
    <citation type="journal article" date="2020" name="Stud. Mycol.">
        <title>101 Dothideomycetes genomes: a test case for predicting lifestyles and emergence of pathogens.</title>
        <authorList>
            <person name="Haridas S."/>
            <person name="Albert R."/>
            <person name="Binder M."/>
            <person name="Bloem J."/>
            <person name="Labutti K."/>
            <person name="Salamov A."/>
            <person name="Andreopoulos B."/>
            <person name="Baker S."/>
            <person name="Barry K."/>
            <person name="Bills G."/>
            <person name="Bluhm B."/>
            <person name="Cannon C."/>
            <person name="Castanera R."/>
            <person name="Culley D."/>
            <person name="Daum C."/>
            <person name="Ezra D."/>
            <person name="Gonzalez J."/>
            <person name="Henrissat B."/>
            <person name="Kuo A."/>
            <person name="Liang C."/>
            <person name="Lipzen A."/>
            <person name="Lutzoni F."/>
            <person name="Magnuson J."/>
            <person name="Mondo S."/>
            <person name="Nolan M."/>
            <person name="Ohm R."/>
            <person name="Pangilinan J."/>
            <person name="Park H.-J."/>
            <person name="Ramirez L."/>
            <person name="Alfaro M."/>
            <person name="Sun H."/>
            <person name="Tritt A."/>
            <person name="Yoshinaga Y."/>
            <person name="Zwiers L.-H."/>
            <person name="Turgeon B."/>
            <person name="Goodwin S."/>
            <person name="Spatafora J."/>
            <person name="Crous P."/>
            <person name="Grigoriev I."/>
        </authorList>
    </citation>
    <scope>NUCLEOTIDE SEQUENCE</scope>
    <source>
        <strain evidence="2">CBS 122367</strain>
    </source>
</reference>
<name>A0A6G1J428_9PLEO</name>
<dbReference type="EMBL" id="MU005579">
    <property type="protein sequence ID" value="KAF2685272.1"/>
    <property type="molecule type" value="Genomic_DNA"/>
</dbReference>
<evidence type="ECO:0008006" key="4">
    <source>
        <dbReference type="Google" id="ProtNLM"/>
    </source>
</evidence>
<keyword evidence="1" id="KW-0732">Signal</keyword>
<dbReference type="Proteomes" id="UP000799291">
    <property type="component" value="Unassembled WGS sequence"/>
</dbReference>